<evidence type="ECO:0008006" key="5">
    <source>
        <dbReference type="Google" id="ProtNLM"/>
    </source>
</evidence>
<evidence type="ECO:0000313" key="3">
    <source>
        <dbReference type="EMBL" id="QDU19370.1"/>
    </source>
</evidence>
<sequence precursor="true">MPRWVWVAGTVLAALAASAPAVAQPLPPADPTPVRRTASAEPSILGAPVAVAGFPVRSTPEPTAAPPAPPAEPPRPARVALGAPSVVGGEPVGAVVPAGAAETVRTARPDAVPADPVNDFLARRAGPPEKDKAADPGRRTSGKFGDRIHDIIGDHDGWFCSDHAFDGFISPVTNPFLFEDPRSVTEARLIYFYQRIPGGQPDTGGGSVSYLGLQGRVAITNRLSFTISKFGGTWFSPSSDVVVPDSVGFSEIWLGPKFTFIRNEETGSLLAGGLQFQIPIGSGSVYQNTGSLSIVPYATYAQNFFCNAPLGGMNAMANVAYAFSTTDARSDYLSLSGHLDWDVMNWHRFYPLLELNYTLVTTNGTARPLVGSEGRDAFNLGGAAQGHGLLSGAIGARYKFTESAQIGAAYEIPLAGPRDFFNSRFTLDFILRY</sequence>
<feature type="signal peptide" evidence="2">
    <location>
        <begin position="1"/>
        <end position="23"/>
    </location>
</feature>
<dbReference type="KEGG" id="uli:ETAA1_12940"/>
<dbReference type="AlphaFoldDB" id="A0A517XPC9"/>
<feature type="compositionally biased region" description="Pro residues" evidence="1">
    <location>
        <begin position="63"/>
        <end position="76"/>
    </location>
</feature>
<proteinExistence type="predicted"/>
<dbReference type="OrthoDB" id="7339425at2"/>
<dbReference type="EMBL" id="CP036273">
    <property type="protein sequence ID" value="QDU19370.1"/>
    <property type="molecule type" value="Genomic_DNA"/>
</dbReference>
<feature type="compositionally biased region" description="Basic and acidic residues" evidence="1">
    <location>
        <begin position="126"/>
        <end position="145"/>
    </location>
</feature>
<evidence type="ECO:0000313" key="4">
    <source>
        <dbReference type="Proteomes" id="UP000319576"/>
    </source>
</evidence>
<feature type="chain" id="PRO_5022200683" description="Transporter" evidence="2">
    <location>
        <begin position="24"/>
        <end position="433"/>
    </location>
</feature>
<keyword evidence="4" id="KW-1185">Reference proteome</keyword>
<evidence type="ECO:0000256" key="1">
    <source>
        <dbReference type="SAM" id="MobiDB-lite"/>
    </source>
</evidence>
<accession>A0A517XPC9</accession>
<feature type="region of interest" description="Disordered" evidence="1">
    <location>
        <begin position="110"/>
        <end position="145"/>
    </location>
</feature>
<dbReference type="RefSeq" id="WP_145235318.1">
    <property type="nucleotide sequence ID" value="NZ_CP036273.1"/>
</dbReference>
<dbReference type="Proteomes" id="UP000319576">
    <property type="component" value="Chromosome"/>
</dbReference>
<evidence type="ECO:0000256" key="2">
    <source>
        <dbReference type="SAM" id="SignalP"/>
    </source>
</evidence>
<gene>
    <name evidence="3" type="ORF">ETAA1_12940</name>
</gene>
<keyword evidence="2" id="KW-0732">Signal</keyword>
<organism evidence="3 4">
    <name type="scientific">Urbifossiella limnaea</name>
    <dbReference type="NCBI Taxonomy" id="2528023"/>
    <lineage>
        <taxon>Bacteria</taxon>
        <taxon>Pseudomonadati</taxon>
        <taxon>Planctomycetota</taxon>
        <taxon>Planctomycetia</taxon>
        <taxon>Gemmatales</taxon>
        <taxon>Gemmataceae</taxon>
        <taxon>Urbifossiella</taxon>
    </lineage>
</organism>
<feature type="region of interest" description="Disordered" evidence="1">
    <location>
        <begin position="54"/>
        <end position="81"/>
    </location>
</feature>
<name>A0A517XPC9_9BACT</name>
<reference evidence="3 4" key="1">
    <citation type="submission" date="2019-02" db="EMBL/GenBank/DDBJ databases">
        <title>Deep-cultivation of Planctomycetes and their phenomic and genomic characterization uncovers novel biology.</title>
        <authorList>
            <person name="Wiegand S."/>
            <person name="Jogler M."/>
            <person name="Boedeker C."/>
            <person name="Pinto D."/>
            <person name="Vollmers J."/>
            <person name="Rivas-Marin E."/>
            <person name="Kohn T."/>
            <person name="Peeters S.H."/>
            <person name="Heuer A."/>
            <person name="Rast P."/>
            <person name="Oberbeckmann S."/>
            <person name="Bunk B."/>
            <person name="Jeske O."/>
            <person name="Meyerdierks A."/>
            <person name="Storesund J.E."/>
            <person name="Kallscheuer N."/>
            <person name="Luecker S."/>
            <person name="Lage O.M."/>
            <person name="Pohl T."/>
            <person name="Merkel B.J."/>
            <person name="Hornburger P."/>
            <person name="Mueller R.-W."/>
            <person name="Bruemmer F."/>
            <person name="Labrenz M."/>
            <person name="Spormann A.M."/>
            <person name="Op den Camp H."/>
            <person name="Overmann J."/>
            <person name="Amann R."/>
            <person name="Jetten M.S.M."/>
            <person name="Mascher T."/>
            <person name="Medema M.H."/>
            <person name="Devos D.P."/>
            <person name="Kaster A.-K."/>
            <person name="Ovreas L."/>
            <person name="Rohde M."/>
            <person name="Galperin M.Y."/>
            <person name="Jogler C."/>
        </authorList>
    </citation>
    <scope>NUCLEOTIDE SEQUENCE [LARGE SCALE GENOMIC DNA]</scope>
    <source>
        <strain evidence="3 4">ETA_A1</strain>
    </source>
</reference>
<protein>
    <recommendedName>
        <fullName evidence="5">Transporter</fullName>
    </recommendedName>
</protein>